<feature type="compositionally biased region" description="Polar residues" evidence="4">
    <location>
        <begin position="81"/>
        <end position="90"/>
    </location>
</feature>
<keyword evidence="6" id="KW-1185">Reference proteome</keyword>
<dbReference type="GO" id="GO:0006412">
    <property type="term" value="P:translation"/>
    <property type="evidence" value="ECO:0007669"/>
    <property type="project" value="InterPro"/>
</dbReference>
<dbReference type="EMBL" id="JAANYQ010000009">
    <property type="protein sequence ID" value="KAF4122326.1"/>
    <property type="molecule type" value="Genomic_DNA"/>
</dbReference>
<dbReference type="InterPro" id="IPR001971">
    <property type="entry name" value="Ribosomal_uS11"/>
</dbReference>
<dbReference type="GO" id="GO:0003735">
    <property type="term" value="F:structural constituent of ribosome"/>
    <property type="evidence" value="ECO:0007669"/>
    <property type="project" value="InterPro"/>
</dbReference>
<evidence type="ECO:0000256" key="1">
    <source>
        <dbReference type="ARBA" id="ARBA00006194"/>
    </source>
</evidence>
<evidence type="ECO:0000256" key="3">
    <source>
        <dbReference type="ARBA" id="ARBA00023274"/>
    </source>
</evidence>
<organism evidence="5 6">
    <name type="scientific">Geosmithia morbida</name>
    <dbReference type="NCBI Taxonomy" id="1094350"/>
    <lineage>
        <taxon>Eukaryota</taxon>
        <taxon>Fungi</taxon>
        <taxon>Dikarya</taxon>
        <taxon>Ascomycota</taxon>
        <taxon>Pezizomycotina</taxon>
        <taxon>Sordariomycetes</taxon>
        <taxon>Hypocreomycetidae</taxon>
        <taxon>Hypocreales</taxon>
        <taxon>Bionectriaceae</taxon>
        <taxon>Geosmithia</taxon>
    </lineage>
</organism>
<proteinExistence type="inferred from homology"/>
<evidence type="ECO:0000256" key="4">
    <source>
        <dbReference type="SAM" id="MobiDB-lite"/>
    </source>
</evidence>
<feature type="region of interest" description="Disordered" evidence="4">
    <location>
        <begin position="66"/>
        <end position="90"/>
    </location>
</feature>
<dbReference type="OrthoDB" id="1654884at2759"/>
<reference evidence="5" key="1">
    <citation type="submission" date="2020-03" db="EMBL/GenBank/DDBJ databases">
        <title>Site-based positive gene gene selection in Geosmithia morbida across the United States reveals a broad range of putative effectors and factors for local host and environmental adapation.</title>
        <authorList>
            <person name="Onufrak A."/>
            <person name="Murdoch R.W."/>
            <person name="Gazis R."/>
            <person name="Huff M."/>
            <person name="Staton M."/>
            <person name="Klingeman W."/>
            <person name="Hadziabdic D."/>
        </authorList>
    </citation>
    <scope>NUCLEOTIDE SEQUENCE</scope>
    <source>
        <strain evidence="5">1262</strain>
    </source>
</reference>
<dbReference type="InterPro" id="IPR036967">
    <property type="entry name" value="Ribosomal_uS11_sf"/>
</dbReference>
<dbReference type="RefSeq" id="XP_035320978.1">
    <property type="nucleotide sequence ID" value="XM_035469283.1"/>
</dbReference>
<dbReference type="GO" id="GO:1990904">
    <property type="term" value="C:ribonucleoprotein complex"/>
    <property type="evidence" value="ECO:0007669"/>
    <property type="project" value="UniProtKB-KW"/>
</dbReference>
<feature type="compositionally biased region" description="Low complexity" evidence="4">
    <location>
        <begin position="70"/>
        <end position="80"/>
    </location>
</feature>
<evidence type="ECO:0000256" key="2">
    <source>
        <dbReference type="ARBA" id="ARBA00022980"/>
    </source>
</evidence>
<dbReference type="HAMAP" id="MF_01310">
    <property type="entry name" value="Ribosomal_uS11"/>
    <property type="match status" value="1"/>
</dbReference>
<keyword evidence="2 5" id="KW-0689">Ribosomal protein</keyword>
<dbReference type="Proteomes" id="UP000749293">
    <property type="component" value="Unassembled WGS sequence"/>
</dbReference>
<dbReference type="Gene3D" id="3.30.420.80">
    <property type="entry name" value="Ribosomal protein S11"/>
    <property type="match status" value="1"/>
</dbReference>
<name>A0A9P5D399_9HYPO</name>
<comment type="caution">
    <text evidence="5">The sequence shown here is derived from an EMBL/GenBank/DDBJ whole genome shotgun (WGS) entry which is preliminary data.</text>
</comment>
<keyword evidence="3" id="KW-0687">Ribonucleoprotein</keyword>
<protein>
    <submittedName>
        <fullName evidence="5">Small subunit ribosomal protein S11</fullName>
    </submittedName>
</protein>
<evidence type="ECO:0000313" key="5">
    <source>
        <dbReference type="EMBL" id="KAF4122326.1"/>
    </source>
</evidence>
<comment type="similarity">
    <text evidence="1">Belongs to the universal ribosomal protein uS11 family.</text>
</comment>
<gene>
    <name evidence="5" type="ORF">GMORB2_7318</name>
</gene>
<dbReference type="Pfam" id="PF00411">
    <property type="entry name" value="Ribosomal_S11"/>
    <property type="match status" value="1"/>
</dbReference>
<accession>A0A9P5D399</accession>
<dbReference type="GO" id="GO:0005840">
    <property type="term" value="C:ribosome"/>
    <property type="evidence" value="ECO:0007669"/>
    <property type="project" value="UniProtKB-KW"/>
</dbReference>
<evidence type="ECO:0000313" key="6">
    <source>
        <dbReference type="Proteomes" id="UP000749293"/>
    </source>
</evidence>
<dbReference type="PANTHER" id="PTHR11759">
    <property type="entry name" value="40S RIBOSOMAL PROTEIN S14/30S RIBOSOMAL PROTEIN S11"/>
    <property type="match status" value="1"/>
</dbReference>
<dbReference type="GeneID" id="55973541"/>
<sequence length="248" mass="27441">MIRSSTTRLVAAQPLGASSSTLVRRLPWVTTTRCLSQTHQRRQEDDSSSSFKPKSRALLENLYGARQAPSGQSQSQSQSQEKNSMASLSQSSVFKAMNQSGVDTSSLMGGSTSSSGAASARSKEDLEPYHLHIYSHKHNTHVTCTKPNREPIISLSAGNLGYRKSRRGTYDSAYSLTKYLIERLIHNGWPMKMKRLEVVLRGFGQGREAALKVIMSPEGKVLRDKIVRVAESTRLKFGGTRSKAPRRL</sequence>
<dbReference type="SUPFAM" id="SSF53137">
    <property type="entry name" value="Translational machinery components"/>
    <property type="match status" value="1"/>
</dbReference>
<dbReference type="AlphaFoldDB" id="A0A9P5D399"/>